<reference evidence="3 4" key="1">
    <citation type="journal article" date="2021" name="Nat. Commun.">
        <title>Incipient diploidization of the medicinal plant Perilla within 10,000 years.</title>
        <authorList>
            <person name="Zhang Y."/>
            <person name="Shen Q."/>
            <person name="Leng L."/>
            <person name="Zhang D."/>
            <person name="Chen S."/>
            <person name="Shi Y."/>
            <person name="Ning Z."/>
            <person name="Chen S."/>
        </authorList>
    </citation>
    <scope>NUCLEOTIDE SEQUENCE [LARGE SCALE GENOMIC DNA]</scope>
    <source>
        <strain evidence="4">cv. PC099</strain>
    </source>
</reference>
<evidence type="ECO:0000313" key="4">
    <source>
        <dbReference type="Proteomes" id="UP001190926"/>
    </source>
</evidence>
<evidence type="ECO:0000259" key="2">
    <source>
        <dbReference type="Pfam" id="PF25276"/>
    </source>
</evidence>
<dbReference type="Pfam" id="PF25276">
    <property type="entry name" value="DUF7870"/>
    <property type="match status" value="1"/>
</dbReference>
<keyword evidence="1" id="KW-1133">Transmembrane helix</keyword>
<feature type="domain" description="DUF7870" evidence="2">
    <location>
        <begin position="380"/>
        <end position="463"/>
    </location>
</feature>
<keyword evidence="4" id="KW-1185">Reference proteome</keyword>
<dbReference type="SUPFAM" id="SSF53335">
    <property type="entry name" value="S-adenosyl-L-methionine-dependent methyltransferases"/>
    <property type="match status" value="1"/>
</dbReference>
<keyword evidence="1" id="KW-0812">Transmembrane</keyword>
<dbReference type="AlphaFoldDB" id="A0AAD4PER1"/>
<sequence length="466" mass="51532">MDLNFLKWQLIRGPFVRRVLLRAFMLVLALIVISLMQMAREIRVIEPIMSNVDECPLNVNSNQSLNRTTLLNSASGFTFPLFGASATACVESENLIRAVFEELMGKKLLHSNARALCVGEGSSSAVVALRGLGLTDAFGVDKHPFFSLFKRRFVYELDFEDNHFDFAFSGDLDRVSVPALLVLEIERVLCPGGTGAMLVGGRRLYSGGLVRSAATVASFLKSSDVVQLCGFDSFSLVIFKKRPETRASFEQFQLPADCPSVAKNKPFMKHIEPLTDKNSGLVEPGLSYLPNFMNISSRNKLVFINIGAGEFAKKSVSKMSKLYRSSHLAAMEVFIIDHKTSVLSSYVTDPGTSFVYYPALGGDTSAPEMSSDEHLVAPLHEEEFDFISWFEETVSDGDFAILMMNAKSVELSILVEMFKTGAICHVDELFLRCEDTADSMSTVGNCTNLFTSLRKSGVYVHQWLGD</sequence>
<dbReference type="Proteomes" id="UP001190926">
    <property type="component" value="Unassembled WGS sequence"/>
</dbReference>
<dbReference type="PANTHER" id="PTHR47291">
    <property type="entry name" value="PEPTIDE UPSTREAM PROTEIN"/>
    <property type="match status" value="1"/>
</dbReference>
<protein>
    <recommendedName>
        <fullName evidence="2">DUF7870 domain-containing protein</fullName>
    </recommendedName>
</protein>
<dbReference type="EMBL" id="SDAM02000019">
    <property type="protein sequence ID" value="KAH6836516.1"/>
    <property type="molecule type" value="Genomic_DNA"/>
</dbReference>
<dbReference type="InterPro" id="IPR029063">
    <property type="entry name" value="SAM-dependent_MTases_sf"/>
</dbReference>
<dbReference type="InterPro" id="IPR057192">
    <property type="entry name" value="DUF7870"/>
</dbReference>
<evidence type="ECO:0000313" key="3">
    <source>
        <dbReference type="EMBL" id="KAH6836516.1"/>
    </source>
</evidence>
<proteinExistence type="predicted"/>
<feature type="transmembrane region" description="Helical" evidence="1">
    <location>
        <begin position="20"/>
        <end position="39"/>
    </location>
</feature>
<gene>
    <name evidence="3" type="ORF">C2S53_005135</name>
</gene>
<evidence type="ECO:0000256" key="1">
    <source>
        <dbReference type="SAM" id="Phobius"/>
    </source>
</evidence>
<keyword evidence="1" id="KW-0472">Membrane</keyword>
<comment type="caution">
    <text evidence="3">The sequence shown here is derived from an EMBL/GenBank/DDBJ whole genome shotgun (WGS) entry which is preliminary data.</text>
</comment>
<accession>A0AAD4PER1</accession>
<organism evidence="3 4">
    <name type="scientific">Perilla frutescens var. hirtella</name>
    <name type="common">Perilla citriodora</name>
    <name type="synonym">Perilla setoyensis</name>
    <dbReference type="NCBI Taxonomy" id="608512"/>
    <lineage>
        <taxon>Eukaryota</taxon>
        <taxon>Viridiplantae</taxon>
        <taxon>Streptophyta</taxon>
        <taxon>Embryophyta</taxon>
        <taxon>Tracheophyta</taxon>
        <taxon>Spermatophyta</taxon>
        <taxon>Magnoliopsida</taxon>
        <taxon>eudicotyledons</taxon>
        <taxon>Gunneridae</taxon>
        <taxon>Pentapetalae</taxon>
        <taxon>asterids</taxon>
        <taxon>lamiids</taxon>
        <taxon>Lamiales</taxon>
        <taxon>Lamiaceae</taxon>
        <taxon>Nepetoideae</taxon>
        <taxon>Elsholtzieae</taxon>
        <taxon>Perilla</taxon>
    </lineage>
</organism>
<name>A0AAD4PER1_PERFH</name>
<dbReference type="PANTHER" id="PTHR47291:SF1">
    <property type="entry name" value="PEPTIDE UPSTREAM PROTEIN"/>
    <property type="match status" value="1"/>
</dbReference>